<keyword evidence="1" id="KW-0472">Membrane</keyword>
<organism evidence="2 3">
    <name type="scientific">Leptospira ilyithenensis</name>
    <dbReference type="NCBI Taxonomy" id="2484901"/>
    <lineage>
        <taxon>Bacteria</taxon>
        <taxon>Pseudomonadati</taxon>
        <taxon>Spirochaetota</taxon>
        <taxon>Spirochaetia</taxon>
        <taxon>Leptospirales</taxon>
        <taxon>Leptospiraceae</taxon>
        <taxon>Leptospira</taxon>
    </lineage>
</organism>
<feature type="transmembrane region" description="Helical" evidence="1">
    <location>
        <begin position="218"/>
        <end position="236"/>
    </location>
</feature>
<keyword evidence="1" id="KW-0812">Transmembrane</keyword>
<evidence type="ECO:0008006" key="4">
    <source>
        <dbReference type="Google" id="ProtNLM"/>
    </source>
</evidence>
<name>A0A4R9LP83_9LEPT</name>
<protein>
    <recommendedName>
        <fullName evidence="4">Dolichyl-phosphate-mannose--protein mannosyltransferase</fullName>
    </recommendedName>
</protein>
<feature type="transmembrane region" description="Helical" evidence="1">
    <location>
        <begin position="151"/>
        <end position="168"/>
    </location>
</feature>
<feature type="transmembrane region" description="Helical" evidence="1">
    <location>
        <begin position="61"/>
        <end position="87"/>
    </location>
</feature>
<dbReference type="EMBL" id="RQHV01000052">
    <property type="protein sequence ID" value="TGN09386.1"/>
    <property type="molecule type" value="Genomic_DNA"/>
</dbReference>
<feature type="transmembrane region" description="Helical" evidence="1">
    <location>
        <begin position="180"/>
        <end position="198"/>
    </location>
</feature>
<keyword evidence="1" id="KW-1133">Transmembrane helix</keyword>
<evidence type="ECO:0000256" key="1">
    <source>
        <dbReference type="SAM" id="Phobius"/>
    </source>
</evidence>
<proteinExistence type="predicted"/>
<dbReference type="AlphaFoldDB" id="A0A4R9LP83"/>
<feature type="transmembrane region" description="Helical" evidence="1">
    <location>
        <begin position="33"/>
        <end position="49"/>
    </location>
</feature>
<evidence type="ECO:0000313" key="3">
    <source>
        <dbReference type="Proteomes" id="UP000298264"/>
    </source>
</evidence>
<evidence type="ECO:0000313" key="2">
    <source>
        <dbReference type="EMBL" id="TGN09386.1"/>
    </source>
</evidence>
<comment type="caution">
    <text evidence="2">The sequence shown here is derived from an EMBL/GenBank/DDBJ whole genome shotgun (WGS) entry which is preliminary data.</text>
</comment>
<dbReference type="Proteomes" id="UP000298264">
    <property type="component" value="Unassembled WGS sequence"/>
</dbReference>
<keyword evidence="3" id="KW-1185">Reference proteome</keyword>
<accession>A0A4R9LP83</accession>
<sequence length="369" mass="43421">MYSFLEEESESFSALFASLFFTLGSPLFTGRLLFGRGIVLFLGFIFLYLRKYKEKKWIHVFLISFFSVWTYAGFPILFIFSFFFLLGDYFKTKDLTYKPVLYTVSGLALGMIFHPSFPNQFEGYFLELIVQAFPPADTEAIAEWLAPERSLIWGGIWYLLLFIIYHIFHGNEFSITQKIFLSLTIIYLIFGISSLRLFEYYFLFGYLFCFSGKPSPRQINYAGIAALLLILFPITYGKMKIQYEFTDPNPAFSTADWITKNLPEEKKIFLSWGDYPYFVFRAPEKNYLFGLNPIYSWAYDQKKYTLQRSFFEGSSLDYEQIPGILGYKYAVVNLHYYKPVADALKRSKKAELVYENERYRVFRMIGTNK</sequence>
<gene>
    <name evidence="2" type="ORF">EHS11_12620</name>
</gene>
<reference evidence="2" key="1">
    <citation type="journal article" date="2019" name="PLoS Negl. Trop. Dis.">
        <title>Revisiting the worldwide diversity of Leptospira species in the environment.</title>
        <authorList>
            <person name="Vincent A.T."/>
            <person name="Schiettekatte O."/>
            <person name="Bourhy P."/>
            <person name="Veyrier F.J."/>
            <person name="Picardeau M."/>
        </authorList>
    </citation>
    <scope>NUCLEOTIDE SEQUENCE [LARGE SCALE GENOMIC DNA]</scope>
    <source>
        <strain evidence="2">201400974</strain>
    </source>
</reference>